<dbReference type="InterPro" id="IPR005754">
    <property type="entry name" value="Sortase"/>
</dbReference>
<keyword evidence="3" id="KW-1133">Transmembrane helix</keyword>
<protein>
    <submittedName>
        <fullName evidence="4">Class C sortase</fullName>
    </submittedName>
</protein>
<feature type="active site" description="Acyl-thioester intermediate" evidence="2">
    <location>
        <position position="222"/>
    </location>
</feature>
<organism evidence="4 5">
    <name type="scientific">Streptococcus dysgalactiae subsp. dysgalactiae</name>
    <dbReference type="NCBI Taxonomy" id="99822"/>
    <lineage>
        <taxon>Bacteria</taxon>
        <taxon>Bacillati</taxon>
        <taxon>Bacillota</taxon>
        <taxon>Bacilli</taxon>
        <taxon>Lactobacillales</taxon>
        <taxon>Streptococcaceae</taxon>
        <taxon>Streptococcus</taxon>
    </lineage>
</organism>
<dbReference type="InterPro" id="IPR023365">
    <property type="entry name" value="Sortase_dom-sf"/>
</dbReference>
<evidence type="ECO:0000256" key="1">
    <source>
        <dbReference type="ARBA" id="ARBA00022801"/>
    </source>
</evidence>
<name>A0A9X7S2M0_STRDY</name>
<dbReference type="AlphaFoldDB" id="A0A9X7S2M0"/>
<dbReference type="Gene3D" id="2.40.260.10">
    <property type="entry name" value="Sortase"/>
    <property type="match status" value="1"/>
</dbReference>
<gene>
    <name evidence="4" type="ORF">EA457_00725</name>
</gene>
<dbReference type="SUPFAM" id="SSF63817">
    <property type="entry name" value="Sortase"/>
    <property type="match status" value="1"/>
</dbReference>
<dbReference type="InterPro" id="IPR042002">
    <property type="entry name" value="Sortase_C"/>
</dbReference>
<evidence type="ECO:0000313" key="5">
    <source>
        <dbReference type="Proteomes" id="UP000347383"/>
    </source>
</evidence>
<dbReference type="Pfam" id="PF04203">
    <property type="entry name" value="Sortase"/>
    <property type="match status" value="1"/>
</dbReference>
<sequence>MAGQTKKMSLRIWLSRFVFLVGFLVLAFPIVSQIIYYQASHANINAFQRAVTTIDRTEIKRRLELAKAYNASLSGTSTQATQPVLKDPYSEEQKKAGRVEYARMLEVREQIGHVMIPKINQDLPIYAGSGEDNLQRGVGHLEGTSLPIGGSSTHAVLTAHRGLPTARLFTDLDKMRRGDRFYIEHLGGKLAYQVDSIKVITPDRLDELYLVPDKDYVTLLTCTPYMINSHRLLVRGKRIPYKESLKQKDQQIGQRHQLATYGFIALGLTLVLGLLWYRKRQKKQNRRQDETKG</sequence>
<dbReference type="NCBIfam" id="NF033745">
    <property type="entry name" value="class_C_sortase"/>
    <property type="match status" value="1"/>
</dbReference>
<keyword evidence="1" id="KW-0378">Hydrolase</keyword>
<reference evidence="4 5" key="1">
    <citation type="submission" date="2018-10" db="EMBL/GenBank/DDBJ databases">
        <title>Comparative Genomics Analysis of the Streptococcus dysgalactiae subspecies dysgalactiae.</title>
        <authorList>
            <person name="Koh T.H."/>
            <person name="Abdul Rahman N."/>
            <person name="Sessions O.M."/>
        </authorList>
    </citation>
    <scope>NUCLEOTIDE SEQUENCE [LARGE SCALE GENOMIC DNA]</scope>
    <source>
        <strain evidence="4 5">DB60705-15</strain>
    </source>
</reference>
<evidence type="ECO:0000313" key="4">
    <source>
        <dbReference type="EMBL" id="QGH01193.1"/>
    </source>
</evidence>
<proteinExistence type="predicted"/>
<accession>A0A9X7S2M0</accession>
<dbReference type="NCBIfam" id="TIGR01076">
    <property type="entry name" value="sortase_fam"/>
    <property type="match status" value="1"/>
</dbReference>
<dbReference type="RefSeq" id="WP_154412481.1">
    <property type="nucleotide sequence ID" value="NZ_CP033165.1"/>
</dbReference>
<evidence type="ECO:0000256" key="3">
    <source>
        <dbReference type="SAM" id="Phobius"/>
    </source>
</evidence>
<dbReference type="EMBL" id="CP033165">
    <property type="protein sequence ID" value="QGH01193.1"/>
    <property type="molecule type" value="Genomic_DNA"/>
</dbReference>
<keyword evidence="3" id="KW-0812">Transmembrane</keyword>
<dbReference type="GO" id="GO:0016787">
    <property type="term" value="F:hydrolase activity"/>
    <property type="evidence" value="ECO:0007669"/>
    <property type="project" value="UniProtKB-KW"/>
</dbReference>
<evidence type="ECO:0000256" key="2">
    <source>
        <dbReference type="PIRSR" id="PIRSR605754-1"/>
    </source>
</evidence>
<dbReference type="CDD" id="cd05827">
    <property type="entry name" value="Sortase_C"/>
    <property type="match status" value="1"/>
</dbReference>
<dbReference type="Proteomes" id="UP000347383">
    <property type="component" value="Chromosome"/>
</dbReference>
<keyword evidence="3" id="KW-0472">Membrane</keyword>
<feature type="transmembrane region" description="Helical" evidence="3">
    <location>
        <begin position="258"/>
        <end position="277"/>
    </location>
</feature>
<feature type="active site" description="Proton donor/acceptor" evidence="2">
    <location>
        <position position="160"/>
    </location>
</feature>